<feature type="transmembrane region" description="Helical" evidence="12">
    <location>
        <begin position="379"/>
        <end position="402"/>
    </location>
</feature>
<evidence type="ECO:0000259" key="13">
    <source>
        <dbReference type="PROSITE" id="PS50850"/>
    </source>
</evidence>
<dbReference type="InterPro" id="IPR020846">
    <property type="entry name" value="MFS_dom"/>
</dbReference>
<evidence type="ECO:0000256" key="11">
    <source>
        <dbReference type="SAM" id="Coils"/>
    </source>
</evidence>
<feature type="transmembrane region" description="Helical" evidence="12">
    <location>
        <begin position="85"/>
        <end position="105"/>
    </location>
</feature>
<keyword evidence="9 12" id="KW-0472">Membrane</keyword>
<evidence type="ECO:0000256" key="10">
    <source>
        <dbReference type="RuleBase" id="RU003346"/>
    </source>
</evidence>
<feature type="coiled-coil region" evidence="11">
    <location>
        <begin position="233"/>
        <end position="267"/>
    </location>
</feature>
<feature type="transmembrane region" description="Helical" evidence="12">
    <location>
        <begin position="414"/>
        <end position="435"/>
    </location>
</feature>
<gene>
    <name evidence="14" type="ORF">M976_04085</name>
</gene>
<keyword evidence="4" id="KW-1003">Cell membrane</keyword>
<evidence type="ECO:0000256" key="6">
    <source>
        <dbReference type="ARBA" id="ARBA00022692"/>
    </source>
</evidence>
<reference evidence="14 15" key="1">
    <citation type="submission" date="2016-04" db="EMBL/GenBank/DDBJ databases">
        <title>ATOL: Assembling a taxonomically balanced genome-scale reconstruction of the evolutionary history of the Enterobacteriaceae.</title>
        <authorList>
            <person name="Plunkett G.III."/>
            <person name="Neeno-Eckwall E.C."/>
            <person name="Glasner J.D."/>
            <person name="Perna N.T."/>
        </authorList>
    </citation>
    <scope>NUCLEOTIDE SEQUENCE [LARGE SCALE GENOMIC DNA]</scope>
    <source>
        <strain evidence="14 15">ATCC 51602</strain>
    </source>
</reference>
<dbReference type="PROSITE" id="PS50850">
    <property type="entry name" value="MFS"/>
    <property type="match status" value="1"/>
</dbReference>
<dbReference type="InterPro" id="IPR003663">
    <property type="entry name" value="Sugar/inositol_transpt"/>
</dbReference>
<dbReference type="InterPro" id="IPR005829">
    <property type="entry name" value="Sugar_transporter_CS"/>
</dbReference>
<keyword evidence="15" id="KW-1185">Reference proteome</keyword>
<evidence type="ECO:0000313" key="15">
    <source>
        <dbReference type="Proteomes" id="UP000078407"/>
    </source>
</evidence>
<evidence type="ECO:0000256" key="12">
    <source>
        <dbReference type="SAM" id="Phobius"/>
    </source>
</evidence>
<dbReference type="PROSITE" id="PS00217">
    <property type="entry name" value="SUGAR_TRANSPORT_2"/>
    <property type="match status" value="1"/>
</dbReference>
<feature type="transmembrane region" description="Helical" evidence="12">
    <location>
        <begin position="44"/>
        <end position="73"/>
    </location>
</feature>
<evidence type="ECO:0000256" key="1">
    <source>
        <dbReference type="ARBA" id="ARBA00004651"/>
    </source>
</evidence>
<dbReference type="Pfam" id="PF00083">
    <property type="entry name" value="Sugar_tr"/>
    <property type="match status" value="1"/>
</dbReference>
<feature type="transmembrane region" description="Helical" evidence="12">
    <location>
        <begin position="347"/>
        <end position="367"/>
    </location>
</feature>
<evidence type="ECO:0000256" key="9">
    <source>
        <dbReference type="ARBA" id="ARBA00023136"/>
    </source>
</evidence>
<feature type="domain" description="Major facilitator superfamily (MFS) profile" evidence="13">
    <location>
        <begin position="47"/>
        <end position="469"/>
    </location>
</feature>
<name>A0ABX2W3H1_9ENTR</name>
<organism evidence="14 15">
    <name type="scientific">Buttiauxella ferragutiae ATCC 51602</name>
    <dbReference type="NCBI Taxonomy" id="1354252"/>
    <lineage>
        <taxon>Bacteria</taxon>
        <taxon>Pseudomonadati</taxon>
        <taxon>Pseudomonadota</taxon>
        <taxon>Gammaproteobacteria</taxon>
        <taxon>Enterobacterales</taxon>
        <taxon>Enterobacteriaceae</taxon>
        <taxon>Buttiauxella</taxon>
    </lineage>
</organism>
<evidence type="ECO:0000256" key="2">
    <source>
        <dbReference type="ARBA" id="ARBA00010992"/>
    </source>
</evidence>
<dbReference type="CDD" id="cd17315">
    <property type="entry name" value="MFS_GLUT_like"/>
    <property type="match status" value="1"/>
</dbReference>
<keyword evidence="11" id="KW-0175">Coiled coil</keyword>
<accession>A0ABX2W3H1</accession>
<feature type="transmembrane region" description="Helical" evidence="12">
    <location>
        <begin position="112"/>
        <end position="132"/>
    </location>
</feature>
<evidence type="ECO:0000256" key="3">
    <source>
        <dbReference type="ARBA" id="ARBA00022448"/>
    </source>
</evidence>
<feature type="transmembrane region" description="Helical" evidence="12">
    <location>
        <begin position="199"/>
        <end position="220"/>
    </location>
</feature>
<feature type="transmembrane region" description="Helical" evidence="12">
    <location>
        <begin position="447"/>
        <end position="465"/>
    </location>
</feature>
<dbReference type="InterPro" id="IPR050814">
    <property type="entry name" value="Myo-inositol_Transporter"/>
</dbReference>
<dbReference type="InterPro" id="IPR005828">
    <property type="entry name" value="MFS_sugar_transport-like"/>
</dbReference>
<feature type="transmembrane region" description="Helical" evidence="12">
    <location>
        <begin position="138"/>
        <end position="160"/>
    </location>
</feature>
<dbReference type="Proteomes" id="UP000078407">
    <property type="component" value="Unassembled WGS sequence"/>
</dbReference>
<evidence type="ECO:0000256" key="7">
    <source>
        <dbReference type="ARBA" id="ARBA00022847"/>
    </source>
</evidence>
<dbReference type="PANTHER" id="PTHR48020">
    <property type="entry name" value="PROTON MYO-INOSITOL COTRANSPORTER"/>
    <property type="match status" value="1"/>
</dbReference>
<keyword evidence="7" id="KW-0769">Symport</keyword>
<evidence type="ECO:0000256" key="4">
    <source>
        <dbReference type="ARBA" id="ARBA00022475"/>
    </source>
</evidence>
<feature type="transmembrane region" description="Helical" evidence="12">
    <location>
        <begin position="172"/>
        <end position="193"/>
    </location>
</feature>
<evidence type="ECO:0000313" key="14">
    <source>
        <dbReference type="EMBL" id="OAT25150.1"/>
    </source>
</evidence>
<feature type="transmembrane region" description="Helical" evidence="12">
    <location>
        <begin position="281"/>
        <end position="303"/>
    </location>
</feature>
<dbReference type="EMBL" id="LXEQ01000058">
    <property type="protein sequence ID" value="OAT25150.1"/>
    <property type="molecule type" value="Genomic_DNA"/>
</dbReference>
<dbReference type="PANTHER" id="PTHR48020:SF12">
    <property type="entry name" value="PROTON MYO-INOSITOL COTRANSPORTER"/>
    <property type="match status" value="1"/>
</dbReference>
<dbReference type="SUPFAM" id="SSF103473">
    <property type="entry name" value="MFS general substrate transporter"/>
    <property type="match status" value="1"/>
</dbReference>
<feature type="transmembrane region" description="Helical" evidence="12">
    <location>
        <begin position="319"/>
        <end position="340"/>
    </location>
</feature>
<proteinExistence type="inferred from homology"/>
<comment type="subcellular location">
    <subcellularLocation>
        <location evidence="1">Cell membrane</location>
        <topology evidence="1">Multi-pass membrane protein</topology>
    </subcellularLocation>
</comment>
<dbReference type="NCBIfam" id="TIGR00879">
    <property type="entry name" value="SP"/>
    <property type="match status" value="1"/>
</dbReference>
<dbReference type="PRINTS" id="PR00171">
    <property type="entry name" value="SUGRTRNSPORT"/>
</dbReference>
<keyword evidence="3 10" id="KW-0813">Transport</keyword>
<evidence type="ECO:0000256" key="5">
    <source>
        <dbReference type="ARBA" id="ARBA00022597"/>
    </source>
</evidence>
<dbReference type="Gene3D" id="1.20.1250.20">
    <property type="entry name" value="MFS general substrate transporter like domains"/>
    <property type="match status" value="1"/>
</dbReference>
<comment type="similarity">
    <text evidence="2 10">Belongs to the major facilitator superfamily. Sugar transporter (TC 2.A.1.1) family.</text>
</comment>
<dbReference type="InterPro" id="IPR036259">
    <property type="entry name" value="MFS_trans_sf"/>
</dbReference>
<sequence length="491" mass="53930">MVIVSIIFNGVYCCLLQKIRAFIMSMEHVFPSDTLLIKKTKPQVIWICLLAALAGLLFGLDIGVISGALPLIARQYGLIDSQQEWVVSSMMIGAAAATLCSGFLAYRLGRKYALLIAAGAFCVGALICAGAVNPDMLILGRIILGIGLGVASYATPLYLSEITPKHIRGAMISTYQLMIALGILIVFLTNTAFSYSGNWRGMLLVVAIPSLIFLFGAFFLPRSPRWLMMHGRTEEARNVLIKLRSNMAEVDEEINEIKEQLQVKQQGWQLFKENGNFRRTVSLGIFLQIMQQFSGVNVMMYYAPRIFHEIGFTSTTDQMWGTVIVGFAMTVATFIAVGFVDKWGRKPMLYIGFIIMGLAMTAVGTLLDGEALSVLGRGITVTMLLLFIIGFSMSAGPLIWLLCSEIQPLKGREFGITCSTFTCHIAGMLVSASFLSLLNSLGSSNTFYLYASLNAVALLVIYLFVPETKNISLEQIEKNLMSGKKLRDIGQ</sequence>
<keyword evidence="5" id="KW-0762">Sugar transport</keyword>
<protein>
    <submittedName>
        <fullName evidence="14">Arabinose-proton symporter</fullName>
    </submittedName>
</protein>
<keyword evidence="8 12" id="KW-1133">Transmembrane helix</keyword>
<evidence type="ECO:0000256" key="8">
    <source>
        <dbReference type="ARBA" id="ARBA00022989"/>
    </source>
</evidence>
<dbReference type="PROSITE" id="PS00216">
    <property type="entry name" value="SUGAR_TRANSPORT_1"/>
    <property type="match status" value="1"/>
</dbReference>
<keyword evidence="6 12" id="KW-0812">Transmembrane</keyword>
<comment type="caution">
    <text evidence="14">The sequence shown here is derived from an EMBL/GenBank/DDBJ whole genome shotgun (WGS) entry which is preliminary data.</text>
</comment>